<dbReference type="EMBL" id="MCBR01017380">
    <property type="protein sequence ID" value="RKF59627.1"/>
    <property type="molecule type" value="Genomic_DNA"/>
</dbReference>
<proteinExistence type="predicted"/>
<comment type="caution">
    <text evidence="1">The sequence shown here is derived from an EMBL/GenBank/DDBJ whole genome shotgun (WGS) entry which is preliminary data.</text>
</comment>
<gene>
    <name evidence="1" type="ORF">GcC1_173043</name>
</gene>
<protein>
    <submittedName>
        <fullName evidence="1">Uncharacterized protein</fullName>
    </submittedName>
</protein>
<evidence type="ECO:0000313" key="2">
    <source>
        <dbReference type="Proteomes" id="UP000285405"/>
    </source>
</evidence>
<reference evidence="1 2" key="1">
    <citation type="journal article" date="2018" name="BMC Genomics">
        <title>Comparative genome analyses reveal sequence features reflecting distinct modes of host-adaptation between dicot and monocot powdery mildew.</title>
        <authorList>
            <person name="Wu Y."/>
            <person name="Ma X."/>
            <person name="Pan Z."/>
            <person name="Kale S.D."/>
            <person name="Song Y."/>
            <person name="King H."/>
            <person name="Zhang Q."/>
            <person name="Presley C."/>
            <person name="Deng X."/>
            <person name="Wei C.I."/>
            <person name="Xiao S."/>
        </authorList>
    </citation>
    <scope>NUCLEOTIDE SEQUENCE [LARGE SCALE GENOMIC DNA]</scope>
    <source>
        <strain evidence="1">UCSC1</strain>
    </source>
</reference>
<evidence type="ECO:0000313" key="1">
    <source>
        <dbReference type="EMBL" id="RKF59627.1"/>
    </source>
</evidence>
<name>A0A420HQF0_9PEZI</name>
<accession>A0A420HQF0</accession>
<dbReference type="OrthoDB" id="10405904at2759"/>
<organism evidence="1 2">
    <name type="scientific">Golovinomyces cichoracearum</name>
    <dbReference type="NCBI Taxonomy" id="62708"/>
    <lineage>
        <taxon>Eukaryota</taxon>
        <taxon>Fungi</taxon>
        <taxon>Dikarya</taxon>
        <taxon>Ascomycota</taxon>
        <taxon>Pezizomycotina</taxon>
        <taxon>Leotiomycetes</taxon>
        <taxon>Erysiphales</taxon>
        <taxon>Erysiphaceae</taxon>
        <taxon>Golovinomyces</taxon>
    </lineage>
</organism>
<dbReference type="Proteomes" id="UP000285405">
    <property type="component" value="Unassembled WGS sequence"/>
</dbReference>
<dbReference type="AlphaFoldDB" id="A0A420HQF0"/>
<sequence>MKNEYSCLAIKNSPDDVPEGKSTTLDSPLCNGGLESSLEAFLSAPVSRR</sequence>